<dbReference type="GO" id="GO:0005886">
    <property type="term" value="C:plasma membrane"/>
    <property type="evidence" value="ECO:0007669"/>
    <property type="project" value="UniProtKB-SubCell"/>
</dbReference>
<keyword evidence="4" id="KW-0813">Transport</keyword>
<dbReference type="OrthoDB" id="6118198at2"/>
<dbReference type="RefSeq" id="WP_110574062.1">
    <property type="nucleotide sequence ID" value="NZ_PIPV01000004.1"/>
</dbReference>
<reference evidence="12" key="1">
    <citation type="journal article" date="2018" name="Front. Microbiol.">
        <title>Genome-Based Analysis Reveals the Taxonomy and Diversity of the Family Idiomarinaceae.</title>
        <authorList>
            <person name="Liu Y."/>
            <person name="Lai Q."/>
            <person name="Shao Z."/>
        </authorList>
    </citation>
    <scope>NUCLEOTIDE SEQUENCE [LARGE SCALE GENOMIC DNA]</scope>
    <source>
        <strain evidence="12">F23</strain>
    </source>
</reference>
<dbReference type="GO" id="GO:0015627">
    <property type="term" value="C:type II protein secretion system complex"/>
    <property type="evidence" value="ECO:0007669"/>
    <property type="project" value="InterPro"/>
</dbReference>
<keyword evidence="7" id="KW-0812">Transmembrane</keyword>
<evidence type="ECO:0000313" key="12">
    <source>
        <dbReference type="Proteomes" id="UP000287330"/>
    </source>
</evidence>
<evidence type="ECO:0000256" key="5">
    <source>
        <dbReference type="ARBA" id="ARBA00022475"/>
    </source>
</evidence>
<dbReference type="EMBL" id="PIPV01000004">
    <property type="protein sequence ID" value="RUO55019.1"/>
    <property type="molecule type" value="Genomic_DNA"/>
</dbReference>
<dbReference type="AlphaFoldDB" id="A0A432Y230"/>
<gene>
    <name evidence="11" type="ORF">CWE25_06445</name>
</gene>
<evidence type="ECO:0000256" key="9">
    <source>
        <dbReference type="ARBA" id="ARBA00023136"/>
    </source>
</evidence>
<proteinExistence type="inferred from homology"/>
<protein>
    <recommendedName>
        <fullName evidence="3">Type II secretion system protein N</fullName>
    </recommendedName>
    <alternativeName>
        <fullName evidence="10">General secretion pathway protein N</fullName>
    </alternativeName>
</protein>
<comment type="similarity">
    <text evidence="2">Belongs to the GSP N family.</text>
</comment>
<dbReference type="Proteomes" id="UP000287330">
    <property type="component" value="Unassembled WGS sequence"/>
</dbReference>
<evidence type="ECO:0000256" key="1">
    <source>
        <dbReference type="ARBA" id="ARBA00004533"/>
    </source>
</evidence>
<dbReference type="InterPro" id="IPR022792">
    <property type="entry name" value="T2SS_protein-GspN"/>
</dbReference>
<dbReference type="Pfam" id="PF01203">
    <property type="entry name" value="T2SSN"/>
    <property type="match status" value="1"/>
</dbReference>
<dbReference type="GO" id="GO:0015628">
    <property type="term" value="P:protein secretion by the type II secretion system"/>
    <property type="evidence" value="ECO:0007669"/>
    <property type="project" value="InterPro"/>
</dbReference>
<keyword evidence="12" id="KW-1185">Reference proteome</keyword>
<accession>A0A432Y230</accession>
<name>A0A432Y230_9GAMM</name>
<sequence>MKKWLWLIPVYLIALVAYIPAAVVHWFPMPAGIYIEQVSGTLWQGRVGYAVINQTAFQNVSWSLSPSQLITGQLGFSLTVPSKGNPLAAQASGSASVNSIKLTNLRATGELAPLMQLVNFNMPLKTEGQWRIALENYTLDDLSGAHACTSLEGNAAGSNIRVLVNHRWEQLGDFPLNLGCAQSGAVALSMAGENSLGLNFEGTVSPNSIRVNGTVQPNPRTPEGLAKMLSYLGRPDNQGRYRFSI</sequence>
<keyword evidence="8" id="KW-0653">Protein transport</keyword>
<organism evidence="11 12">
    <name type="scientific">Idiomarina fontislapidosi</name>
    <dbReference type="NCBI Taxonomy" id="263723"/>
    <lineage>
        <taxon>Bacteria</taxon>
        <taxon>Pseudomonadati</taxon>
        <taxon>Pseudomonadota</taxon>
        <taxon>Gammaproteobacteria</taxon>
        <taxon>Alteromonadales</taxon>
        <taxon>Idiomarinaceae</taxon>
        <taxon>Idiomarina</taxon>
    </lineage>
</organism>
<evidence type="ECO:0000256" key="3">
    <source>
        <dbReference type="ARBA" id="ARBA00021563"/>
    </source>
</evidence>
<keyword evidence="5" id="KW-1003">Cell membrane</keyword>
<evidence type="ECO:0000256" key="10">
    <source>
        <dbReference type="ARBA" id="ARBA00030772"/>
    </source>
</evidence>
<evidence type="ECO:0000256" key="2">
    <source>
        <dbReference type="ARBA" id="ARBA00007208"/>
    </source>
</evidence>
<evidence type="ECO:0000256" key="8">
    <source>
        <dbReference type="ARBA" id="ARBA00022927"/>
    </source>
</evidence>
<evidence type="ECO:0000256" key="4">
    <source>
        <dbReference type="ARBA" id="ARBA00022448"/>
    </source>
</evidence>
<keyword evidence="6" id="KW-0997">Cell inner membrane</keyword>
<evidence type="ECO:0000256" key="7">
    <source>
        <dbReference type="ARBA" id="ARBA00022692"/>
    </source>
</evidence>
<evidence type="ECO:0000313" key="11">
    <source>
        <dbReference type="EMBL" id="RUO55019.1"/>
    </source>
</evidence>
<comment type="subcellular location">
    <subcellularLocation>
        <location evidence="1">Cell inner membrane</location>
    </subcellularLocation>
</comment>
<evidence type="ECO:0000256" key="6">
    <source>
        <dbReference type="ARBA" id="ARBA00022519"/>
    </source>
</evidence>
<comment type="caution">
    <text evidence="11">The sequence shown here is derived from an EMBL/GenBank/DDBJ whole genome shotgun (WGS) entry which is preliminary data.</text>
</comment>
<keyword evidence="9" id="KW-0472">Membrane</keyword>